<keyword evidence="2" id="KW-1185">Reference proteome</keyword>
<organism evidence="1 2">
    <name type="scientific">Shinella yambaruensis</name>
    <dbReference type="NCBI Taxonomy" id="415996"/>
    <lineage>
        <taxon>Bacteria</taxon>
        <taxon>Pseudomonadati</taxon>
        <taxon>Pseudomonadota</taxon>
        <taxon>Alphaproteobacteria</taxon>
        <taxon>Hyphomicrobiales</taxon>
        <taxon>Rhizobiaceae</taxon>
        <taxon>Shinella</taxon>
    </lineage>
</organism>
<evidence type="ECO:0000313" key="2">
    <source>
        <dbReference type="Proteomes" id="UP001156702"/>
    </source>
</evidence>
<name>A0ABQ5ZC14_9HYPH</name>
<proteinExistence type="predicted"/>
<accession>A0ABQ5ZC14</accession>
<comment type="caution">
    <text evidence="1">The sequence shown here is derived from an EMBL/GenBank/DDBJ whole genome shotgun (WGS) entry which is preliminary data.</text>
</comment>
<sequence>MRSIARKASLPSSSVLGTGGRYAACRKGGISLAGLFMVVSFGRFGRKTCPAGKAIAFRIRPWPALGGILRTGRIL</sequence>
<reference evidence="2" key="1">
    <citation type="journal article" date="2019" name="Int. J. Syst. Evol. Microbiol.">
        <title>The Global Catalogue of Microorganisms (GCM) 10K type strain sequencing project: providing services to taxonomists for standard genome sequencing and annotation.</title>
        <authorList>
            <consortium name="The Broad Institute Genomics Platform"/>
            <consortium name="The Broad Institute Genome Sequencing Center for Infectious Disease"/>
            <person name="Wu L."/>
            <person name="Ma J."/>
        </authorList>
    </citation>
    <scope>NUCLEOTIDE SEQUENCE [LARGE SCALE GENOMIC DNA]</scope>
    <source>
        <strain evidence="2">NBRC 102122</strain>
    </source>
</reference>
<dbReference type="Proteomes" id="UP001156702">
    <property type="component" value="Unassembled WGS sequence"/>
</dbReference>
<evidence type="ECO:0000313" key="1">
    <source>
        <dbReference type="EMBL" id="GLR49560.1"/>
    </source>
</evidence>
<dbReference type="EMBL" id="BSOP01000005">
    <property type="protein sequence ID" value="GLR49560.1"/>
    <property type="molecule type" value="Genomic_DNA"/>
</dbReference>
<protein>
    <submittedName>
        <fullName evidence="1">Uncharacterized protein</fullName>
    </submittedName>
</protein>
<gene>
    <name evidence="1" type="ORF">GCM10007923_07650</name>
</gene>